<reference evidence="8" key="1">
    <citation type="submission" date="2020-02" db="EMBL/GenBank/DDBJ databases">
        <authorList>
            <person name="Meier V. D."/>
        </authorList>
    </citation>
    <scope>NUCLEOTIDE SEQUENCE</scope>
    <source>
        <strain evidence="8">AVDCRST_MAG01</strain>
    </source>
</reference>
<dbReference type="SUPFAM" id="SSF103473">
    <property type="entry name" value="MFS general substrate transporter"/>
    <property type="match status" value="1"/>
</dbReference>
<feature type="transmembrane region" description="Helical" evidence="6">
    <location>
        <begin position="109"/>
        <end position="128"/>
    </location>
</feature>
<dbReference type="InterPro" id="IPR001958">
    <property type="entry name" value="Tet-R_TetA/multi-R_MdtG-like"/>
</dbReference>
<evidence type="ECO:0000256" key="5">
    <source>
        <dbReference type="ARBA" id="ARBA00023136"/>
    </source>
</evidence>
<keyword evidence="5 6" id="KW-0472">Membrane</keyword>
<proteinExistence type="predicted"/>
<evidence type="ECO:0000256" key="4">
    <source>
        <dbReference type="ARBA" id="ARBA00022989"/>
    </source>
</evidence>
<dbReference type="InterPro" id="IPR020846">
    <property type="entry name" value="MFS_dom"/>
</dbReference>
<dbReference type="Gene3D" id="1.20.1250.20">
    <property type="entry name" value="MFS general substrate transporter like domains"/>
    <property type="match status" value="1"/>
</dbReference>
<evidence type="ECO:0000256" key="2">
    <source>
        <dbReference type="ARBA" id="ARBA00022448"/>
    </source>
</evidence>
<dbReference type="InterPro" id="IPR036259">
    <property type="entry name" value="MFS_trans_sf"/>
</dbReference>
<sequence length="184" mass="18679">MQFFGGPFLSGLSDRTGRRPVLVACLLGASLAYALLGLAETLALVVVAVALAGAAGGTQATAQAFIADSTAPEDRARGLGIIGAAFGLGLMAGPLLGGLLSLYSLQAPALAASGLALANATFGLLVLPESLPERRRSRTPLLRMDPVSGLVQTIRMGGTGTLLLAVLLLNLAFTGFFNYKPARG</sequence>
<dbReference type="PROSITE" id="PS50850">
    <property type="entry name" value="MFS"/>
    <property type="match status" value="1"/>
</dbReference>
<evidence type="ECO:0000256" key="3">
    <source>
        <dbReference type="ARBA" id="ARBA00022692"/>
    </source>
</evidence>
<keyword evidence="3 6" id="KW-0812">Transmembrane</keyword>
<organism evidence="8">
    <name type="scientific">uncultured Rubrobacteraceae bacterium</name>
    <dbReference type="NCBI Taxonomy" id="349277"/>
    <lineage>
        <taxon>Bacteria</taxon>
        <taxon>Bacillati</taxon>
        <taxon>Actinomycetota</taxon>
        <taxon>Rubrobacteria</taxon>
        <taxon>Rubrobacterales</taxon>
        <taxon>Rubrobacteraceae</taxon>
        <taxon>environmental samples</taxon>
    </lineage>
</organism>
<feature type="transmembrane region" description="Helical" evidence="6">
    <location>
        <begin position="45"/>
        <end position="67"/>
    </location>
</feature>
<evidence type="ECO:0000256" key="1">
    <source>
        <dbReference type="ARBA" id="ARBA00004651"/>
    </source>
</evidence>
<keyword evidence="2" id="KW-0813">Transport</keyword>
<dbReference type="PANTHER" id="PTHR23504:SF15">
    <property type="entry name" value="MAJOR FACILITATOR SUPERFAMILY (MFS) PROFILE DOMAIN-CONTAINING PROTEIN"/>
    <property type="match status" value="1"/>
</dbReference>
<gene>
    <name evidence="8" type="ORF">AVDCRST_MAG01-01-1402</name>
</gene>
<keyword evidence="4 6" id="KW-1133">Transmembrane helix</keyword>
<comment type="subcellular location">
    <subcellularLocation>
        <location evidence="1">Cell membrane</location>
        <topology evidence="1">Multi-pass membrane protein</topology>
    </subcellularLocation>
</comment>
<evidence type="ECO:0000259" key="7">
    <source>
        <dbReference type="PROSITE" id="PS50850"/>
    </source>
</evidence>
<accession>A0A6J4P673</accession>
<dbReference type="PANTHER" id="PTHR23504">
    <property type="entry name" value="MAJOR FACILITATOR SUPERFAMILY DOMAIN-CONTAINING PROTEIN 10"/>
    <property type="match status" value="1"/>
</dbReference>
<dbReference type="GO" id="GO:0005886">
    <property type="term" value="C:plasma membrane"/>
    <property type="evidence" value="ECO:0007669"/>
    <property type="project" value="UniProtKB-SubCell"/>
</dbReference>
<dbReference type="AlphaFoldDB" id="A0A6J4P673"/>
<protein>
    <submittedName>
        <fullName evidence="8">Uncharacterized MFS-type transporter</fullName>
    </submittedName>
</protein>
<feature type="transmembrane region" description="Helical" evidence="6">
    <location>
        <begin position="21"/>
        <end position="39"/>
    </location>
</feature>
<name>A0A6J4P673_9ACTN</name>
<evidence type="ECO:0000313" key="8">
    <source>
        <dbReference type="EMBL" id="CAA9407288.1"/>
    </source>
</evidence>
<dbReference type="GO" id="GO:0022857">
    <property type="term" value="F:transmembrane transporter activity"/>
    <property type="evidence" value="ECO:0007669"/>
    <property type="project" value="InterPro"/>
</dbReference>
<dbReference type="EMBL" id="CADCUW010000201">
    <property type="protein sequence ID" value="CAA9407288.1"/>
    <property type="molecule type" value="Genomic_DNA"/>
</dbReference>
<feature type="transmembrane region" description="Helical" evidence="6">
    <location>
        <begin position="79"/>
        <end position="103"/>
    </location>
</feature>
<feature type="domain" description="Major facilitator superfamily (MFS) profile" evidence="7">
    <location>
        <begin position="1"/>
        <end position="184"/>
    </location>
</feature>
<dbReference type="Pfam" id="PF07690">
    <property type="entry name" value="MFS_1"/>
    <property type="match status" value="1"/>
</dbReference>
<dbReference type="InterPro" id="IPR011701">
    <property type="entry name" value="MFS"/>
</dbReference>
<evidence type="ECO:0000256" key="6">
    <source>
        <dbReference type="SAM" id="Phobius"/>
    </source>
</evidence>
<dbReference type="PRINTS" id="PR01035">
    <property type="entry name" value="TCRTETA"/>
</dbReference>
<feature type="transmembrane region" description="Helical" evidence="6">
    <location>
        <begin position="162"/>
        <end position="179"/>
    </location>
</feature>